<dbReference type="EMBL" id="BPWL01000008">
    <property type="protein sequence ID" value="GJJ12816.1"/>
    <property type="molecule type" value="Genomic_DNA"/>
</dbReference>
<dbReference type="Gene3D" id="3.80.10.10">
    <property type="entry name" value="Ribonuclease Inhibitor"/>
    <property type="match status" value="1"/>
</dbReference>
<protein>
    <recommendedName>
        <fullName evidence="3">F-box domain-containing protein</fullName>
    </recommendedName>
</protein>
<evidence type="ECO:0000313" key="2">
    <source>
        <dbReference type="Proteomes" id="UP001050691"/>
    </source>
</evidence>
<gene>
    <name evidence="1" type="ORF">Clacol_007061</name>
</gene>
<reference evidence="1" key="1">
    <citation type="submission" date="2021-10" db="EMBL/GenBank/DDBJ databases">
        <title>De novo Genome Assembly of Clathrus columnatus (Basidiomycota, Fungi) Using Illumina and Nanopore Sequence Data.</title>
        <authorList>
            <person name="Ogiso-Tanaka E."/>
            <person name="Itagaki H."/>
            <person name="Hosoya T."/>
            <person name="Hosaka K."/>
        </authorList>
    </citation>
    <scope>NUCLEOTIDE SEQUENCE</scope>
    <source>
        <strain evidence="1">MO-923</strain>
    </source>
</reference>
<dbReference type="SUPFAM" id="SSF52047">
    <property type="entry name" value="RNI-like"/>
    <property type="match status" value="1"/>
</dbReference>
<dbReference type="AlphaFoldDB" id="A0AAV5AK33"/>
<evidence type="ECO:0000313" key="1">
    <source>
        <dbReference type="EMBL" id="GJJ12816.1"/>
    </source>
</evidence>
<proteinExistence type="predicted"/>
<evidence type="ECO:0008006" key="3">
    <source>
        <dbReference type="Google" id="ProtNLM"/>
    </source>
</evidence>
<accession>A0AAV5AK33</accession>
<dbReference type="Proteomes" id="UP001050691">
    <property type="component" value="Unassembled WGS sequence"/>
</dbReference>
<organism evidence="1 2">
    <name type="scientific">Clathrus columnatus</name>
    <dbReference type="NCBI Taxonomy" id="1419009"/>
    <lineage>
        <taxon>Eukaryota</taxon>
        <taxon>Fungi</taxon>
        <taxon>Dikarya</taxon>
        <taxon>Basidiomycota</taxon>
        <taxon>Agaricomycotina</taxon>
        <taxon>Agaricomycetes</taxon>
        <taxon>Phallomycetidae</taxon>
        <taxon>Phallales</taxon>
        <taxon>Clathraceae</taxon>
        <taxon>Clathrus</taxon>
    </lineage>
</organism>
<sequence>MPYPEKLSVHTIWDEIACYIDSTKDLLSLALTCQAFKELVIPDHLEYRYICCDLRRLDVWRFLESRPRLAKGVQTLELVYEPDANIRVPHIFDNIPNMLHYNVPVTVENMMLFRNSLSHMIFLKSFRWIQGYAPIQEISDIFHVLTDKAPLLAAFSVGFYWLGSQMDDQLQLDDNSIWTLRNLTKVAIDHPGRAAIQMILSFCPDIEDLSLSEVSSTSTFYLMKHANLTRLRRLHLWSDDSSSIPANPDIHEDLTMIIAPFLDRHTNLESLHLTLTLFDVITPNQQSSCLPKLWSIGSDHNSSILTSFLSDNVLSRLVHWQCPIGTINVDTLPLMDKLETLYLPGYVLLESVGPFLTKAPNLKKITLSTTDPEEIWDVNVAQEELIKNIFQCARLTHVFCDFIIKAGANRTPLYDQLRHLCETLSTLQALEYFEVTLDNKRVYVKLLRDEDGLYSGYGFVTLEEVGYPDKWGNLFLNWSD</sequence>
<comment type="caution">
    <text evidence="1">The sequence shown here is derived from an EMBL/GenBank/DDBJ whole genome shotgun (WGS) entry which is preliminary data.</text>
</comment>
<keyword evidence="2" id="KW-1185">Reference proteome</keyword>
<name>A0AAV5AK33_9AGAM</name>
<dbReference type="InterPro" id="IPR032675">
    <property type="entry name" value="LRR_dom_sf"/>
</dbReference>